<dbReference type="Pfam" id="PF18310">
    <property type="entry name" value="DUF5605"/>
    <property type="match status" value="1"/>
</dbReference>
<dbReference type="Proteomes" id="UP000245202">
    <property type="component" value="Unassembled WGS sequence"/>
</dbReference>
<organism evidence="4 5">
    <name type="scientific">Paenibacillus agaridevorans</name>
    <dbReference type="NCBI Taxonomy" id="171404"/>
    <lineage>
        <taxon>Bacteria</taxon>
        <taxon>Bacillati</taxon>
        <taxon>Bacillota</taxon>
        <taxon>Bacilli</taxon>
        <taxon>Bacillales</taxon>
        <taxon>Paenibacillaceae</taxon>
        <taxon>Paenibacillus</taxon>
    </lineage>
</organism>
<feature type="domain" description="DUF5060" evidence="2">
    <location>
        <begin position="10"/>
        <end position="76"/>
    </location>
</feature>
<dbReference type="AlphaFoldDB" id="A0A2R5EX18"/>
<proteinExistence type="predicted"/>
<dbReference type="InterPro" id="IPR041239">
    <property type="entry name" value="DUF5605"/>
</dbReference>
<evidence type="ECO:0000313" key="4">
    <source>
        <dbReference type="EMBL" id="GBG08363.1"/>
    </source>
</evidence>
<dbReference type="Pfam" id="PF16586">
    <property type="entry name" value="DUF5060"/>
    <property type="match status" value="1"/>
</dbReference>
<sequence length="490" mass="57319">MSSQVKDTRVQRWDLFELELTGLEVGNPYLDVQVQAVFRFNQRCVKVDGFYDGGSSYRVRFMPDATGEWTYETQSNQAELDGVAGTFTCVEPEANNHGPVRIRNDNQFAYEDGTPYYPFGTTCYAWIHQDEALQEQTLRTLEESPFNKIRMCVFPKNYSFNFDEPEHFPFEGSAASGFDFTRFNPAFFANLEARLMGLRKLGIEADLILFHPYDKGRWGFDRLDARTEEFYLRYVIARLGAFRHVWWSLANEYDFMAEKAMPDWDRLLRYVQDHDPYVHLRSIHNGTKMYDYASVKMYDHAKPWVTHCSIQHWDATMASIWRDQYKKPIVIDEICYEGNIPQRWGNISGEEMTRRFWDGVTRGAYVTHGETFVHPQDEIWWAKGGRLYGESAKRIAFLRELIEAAPTACRPIPEVRDVPAFGLPGHYYLHYYGIHQPLYRIVDLPEGETFRAEIIDTWNMEITPIEQPMSGTCRVDMPGKPYIALRIERI</sequence>
<dbReference type="InterPro" id="IPR025277">
    <property type="entry name" value="Apiosidase-like_cat_dom"/>
</dbReference>
<evidence type="ECO:0008006" key="6">
    <source>
        <dbReference type="Google" id="ProtNLM"/>
    </source>
</evidence>
<dbReference type="PANTHER" id="PTHR37836">
    <property type="entry name" value="LMO1036 PROTEIN"/>
    <property type="match status" value="1"/>
</dbReference>
<dbReference type="Gene3D" id="3.20.20.80">
    <property type="entry name" value="Glycosidases"/>
    <property type="match status" value="1"/>
</dbReference>
<dbReference type="Pfam" id="PF13204">
    <property type="entry name" value="Apiosidase"/>
    <property type="match status" value="1"/>
</dbReference>
<dbReference type="SUPFAM" id="SSF51445">
    <property type="entry name" value="(Trans)glycosidases"/>
    <property type="match status" value="1"/>
</dbReference>
<keyword evidence="5" id="KW-1185">Reference proteome</keyword>
<feature type="domain" description="Apiosidase-like catalytic" evidence="1">
    <location>
        <begin position="104"/>
        <end position="405"/>
    </location>
</feature>
<dbReference type="Gene3D" id="2.60.40.3950">
    <property type="match status" value="1"/>
</dbReference>
<gene>
    <name evidence="4" type="ORF">PAT3040_02943</name>
</gene>
<dbReference type="InterPro" id="IPR013783">
    <property type="entry name" value="Ig-like_fold"/>
</dbReference>
<evidence type="ECO:0000313" key="5">
    <source>
        <dbReference type="Proteomes" id="UP000245202"/>
    </source>
</evidence>
<accession>A0A2R5EX18</accession>
<name>A0A2R5EX18_9BACL</name>
<dbReference type="EMBL" id="BDQX01000163">
    <property type="protein sequence ID" value="GBG08363.1"/>
    <property type="molecule type" value="Genomic_DNA"/>
</dbReference>
<reference evidence="4 5" key="1">
    <citation type="submission" date="2017-08" db="EMBL/GenBank/DDBJ databases">
        <title>Substantial Increase in Enzyme Production by Combined Drug-Resistance Mutations in Paenibacillus agaridevorans.</title>
        <authorList>
            <person name="Tanaka Y."/>
            <person name="Funane K."/>
            <person name="Hosaka T."/>
            <person name="Shiwa Y."/>
            <person name="Fujita N."/>
            <person name="Miyazaki T."/>
            <person name="Yoshikawa H."/>
            <person name="Murakami K."/>
            <person name="Kasahara K."/>
            <person name="Inaoka T."/>
            <person name="Hiraga Y."/>
            <person name="Ochi K."/>
        </authorList>
    </citation>
    <scope>NUCLEOTIDE SEQUENCE [LARGE SCALE GENOMIC DNA]</scope>
    <source>
        <strain evidence="4 5">T-3040</strain>
    </source>
</reference>
<feature type="domain" description="DUF5605" evidence="3">
    <location>
        <begin position="417"/>
        <end position="487"/>
    </location>
</feature>
<dbReference type="InterPro" id="IPR017853">
    <property type="entry name" value="GH"/>
</dbReference>
<evidence type="ECO:0000259" key="3">
    <source>
        <dbReference type="Pfam" id="PF18310"/>
    </source>
</evidence>
<dbReference type="PANTHER" id="PTHR37836:SF2">
    <property type="entry name" value="DUF4038 DOMAIN-CONTAINING PROTEIN"/>
    <property type="match status" value="1"/>
</dbReference>
<dbReference type="RefSeq" id="WP_108993325.1">
    <property type="nucleotide sequence ID" value="NZ_BDQX01000163.1"/>
</dbReference>
<protein>
    <recommendedName>
        <fullName evidence="6">DUF5060 domain-containing protein</fullName>
    </recommendedName>
</protein>
<dbReference type="Gene3D" id="2.60.40.10">
    <property type="entry name" value="Immunoglobulins"/>
    <property type="match status" value="1"/>
</dbReference>
<evidence type="ECO:0000259" key="1">
    <source>
        <dbReference type="Pfam" id="PF13204"/>
    </source>
</evidence>
<evidence type="ECO:0000259" key="2">
    <source>
        <dbReference type="Pfam" id="PF16586"/>
    </source>
</evidence>
<comment type="caution">
    <text evidence="4">The sequence shown here is derived from an EMBL/GenBank/DDBJ whole genome shotgun (WGS) entry which is preliminary data.</text>
</comment>
<dbReference type="InterPro" id="IPR032260">
    <property type="entry name" value="DUF5060"/>
</dbReference>